<sequence length="582" mass="64943">MSELEQQTDELQQQLRSSSQSEPAFPERSWKSVNTVNVNVSHTAEAESRLASVAPFFRGATIAPTSFRSLSHAVESLQTPESLTHDPQPLLTLPRNLDGQTISSRDIDELFQTYFRDYANFMPILDPSMSPNAYYALSPFLFWTIVGVACRSYPRNPTLLGFLPAKIHNMALLTLNATVTLQVVQGLLLVLCWPFPKSSTGHDLNYPLAGALVHMATQMGLHLPVSSQEFSRVRLKLDDDEIKRRAETWGYCQLIYMRSCFSKGNPISAIFDIPHESEQKRILYEKMPAGLKFELKLQDVVTRCCTAVSQNGLRVMSLDQERSLDTLLALFQAQIATISLDHPSINDQFYVRVAALSVQCFVLFKSPPSQDPQSLYNLCVAACQVVESFEILEKSGTMNLPASGLFAYLNIMLPCHILLRLLKTSFSTFIDIERAKAALFLGISLHKRMSLQNDDLPARNGAILTNLWNSNQAFKKPNGSEAVALRVRSRLVGSILLDGFLWCREEHGNAIGVYAPPLTDRTDETQRHDEATGLPLSNALTSNLMKQDFSSFLDDPMLIEFGWSIGDDIFSPAWADGTIAPI</sequence>
<reference evidence="8 9" key="1">
    <citation type="submission" date="2023-08" db="EMBL/GenBank/DDBJ databases">
        <title>Black Yeasts Isolated from many extreme environments.</title>
        <authorList>
            <person name="Coleine C."/>
            <person name="Stajich J.E."/>
            <person name="Selbmann L."/>
        </authorList>
    </citation>
    <scope>NUCLEOTIDE SEQUENCE [LARGE SCALE GENOMIC DNA]</scope>
    <source>
        <strain evidence="8 9">CCFEE 5792</strain>
    </source>
</reference>
<feature type="region of interest" description="Disordered" evidence="6">
    <location>
        <begin position="1"/>
        <end position="28"/>
    </location>
</feature>
<proteinExistence type="predicted"/>
<evidence type="ECO:0000313" key="8">
    <source>
        <dbReference type="EMBL" id="KAK5050778.1"/>
    </source>
</evidence>
<keyword evidence="3" id="KW-0238">DNA-binding</keyword>
<dbReference type="Pfam" id="PF04082">
    <property type="entry name" value="Fungal_trans"/>
    <property type="match status" value="1"/>
</dbReference>
<name>A0AAV9N705_9EURO</name>
<protein>
    <recommendedName>
        <fullName evidence="7">Xylanolytic transcriptional activator regulatory domain-containing protein</fullName>
    </recommendedName>
</protein>
<dbReference type="CDD" id="cd12148">
    <property type="entry name" value="fungal_TF_MHR"/>
    <property type="match status" value="1"/>
</dbReference>
<comment type="subcellular location">
    <subcellularLocation>
        <location evidence="1">Nucleus</location>
    </subcellularLocation>
</comment>
<dbReference type="GO" id="GO:0006351">
    <property type="term" value="P:DNA-templated transcription"/>
    <property type="evidence" value="ECO:0007669"/>
    <property type="project" value="InterPro"/>
</dbReference>
<keyword evidence="5" id="KW-0539">Nucleus</keyword>
<keyword evidence="9" id="KW-1185">Reference proteome</keyword>
<dbReference type="Proteomes" id="UP001358417">
    <property type="component" value="Unassembled WGS sequence"/>
</dbReference>
<evidence type="ECO:0000256" key="2">
    <source>
        <dbReference type="ARBA" id="ARBA00023015"/>
    </source>
</evidence>
<dbReference type="PANTHER" id="PTHR31845:SF21">
    <property type="entry name" value="REGULATORY PROTEIN LEU3"/>
    <property type="match status" value="1"/>
</dbReference>
<dbReference type="GO" id="GO:0008270">
    <property type="term" value="F:zinc ion binding"/>
    <property type="evidence" value="ECO:0007669"/>
    <property type="project" value="InterPro"/>
</dbReference>
<dbReference type="RefSeq" id="XP_064705278.1">
    <property type="nucleotide sequence ID" value="XM_064846925.1"/>
</dbReference>
<evidence type="ECO:0000313" key="9">
    <source>
        <dbReference type="Proteomes" id="UP001358417"/>
    </source>
</evidence>
<evidence type="ECO:0000256" key="4">
    <source>
        <dbReference type="ARBA" id="ARBA00023163"/>
    </source>
</evidence>
<keyword evidence="4" id="KW-0804">Transcription</keyword>
<accession>A0AAV9N705</accession>
<dbReference type="GeneID" id="89971524"/>
<dbReference type="AlphaFoldDB" id="A0AAV9N705"/>
<comment type="caution">
    <text evidence="8">The sequence shown here is derived from an EMBL/GenBank/DDBJ whole genome shotgun (WGS) entry which is preliminary data.</text>
</comment>
<evidence type="ECO:0000256" key="5">
    <source>
        <dbReference type="ARBA" id="ARBA00023242"/>
    </source>
</evidence>
<evidence type="ECO:0000256" key="3">
    <source>
        <dbReference type="ARBA" id="ARBA00023125"/>
    </source>
</evidence>
<dbReference type="EMBL" id="JAVRRD010000016">
    <property type="protein sequence ID" value="KAK5050778.1"/>
    <property type="molecule type" value="Genomic_DNA"/>
</dbReference>
<feature type="compositionally biased region" description="Low complexity" evidence="6">
    <location>
        <begin position="1"/>
        <end position="21"/>
    </location>
</feature>
<dbReference type="InterPro" id="IPR051089">
    <property type="entry name" value="prtT"/>
</dbReference>
<keyword evidence="2" id="KW-0805">Transcription regulation</keyword>
<feature type="domain" description="Xylanolytic transcriptional activator regulatory" evidence="7">
    <location>
        <begin position="113"/>
        <end position="246"/>
    </location>
</feature>
<evidence type="ECO:0000259" key="7">
    <source>
        <dbReference type="Pfam" id="PF04082"/>
    </source>
</evidence>
<evidence type="ECO:0000256" key="1">
    <source>
        <dbReference type="ARBA" id="ARBA00004123"/>
    </source>
</evidence>
<gene>
    <name evidence="8" type="ORF">LTR84_003337</name>
</gene>
<evidence type="ECO:0000256" key="6">
    <source>
        <dbReference type="SAM" id="MobiDB-lite"/>
    </source>
</evidence>
<dbReference type="PANTHER" id="PTHR31845">
    <property type="entry name" value="FINGER DOMAIN PROTEIN, PUTATIVE-RELATED"/>
    <property type="match status" value="1"/>
</dbReference>
<dbReference type="InterPro" id="IPR007219">
    <property type="entry name" value="XnlR_reg_dom"/>
</dbReference>
<organism evidence="8 9">
    <name type="scientific">Exophiala bonariae</name>
    <dbReference type="NCBI Taxonomy" id="1690606"/>
    <lineage>
        <taxon>Eukaryota</taxon>
        <taxon>Fungi</taxon>
        <taxon>Dikarya</taxon>
        <taxon>Ascomycota</taxon>
        <taxon>Pezizomycotina</taxon>
        <taxon>Eurotiomycetes</taxon>
        <taxon>Chaetothyriomycetidae</taxon>
        <taxon>Chaetothyriales</taxon>
        <taxon>Herpotrichiellaceae</taxon>
        <taxon>Exophiala</taxon>
    </lineage>
</organism>
<dbReference type="GO" id="GO:0005634">
    <property type="term" value="C:nucleus"/>
    <property type="evidence" value="ECO:0007669"/>
    <property type="project" value="UniProtKB-SubCell"/>
</dbReference>
<dbReference type="GO" id="GO:0000976">
    <property type="term" value="F:transcription cis-regulatory region binding"/>
    <property type="evidence" value="ECO:0007669"/>
    <property type="project" value="TreeGrafter"/>
</dbReference>
<dbReference type="GO" id="GO:0000981">
    <property type="term" value="F:DNA-binding transcription factor activity, RNA polymerase II-specific"/>
    <property type="evidence" value="ECO:0007669"/>
    <property type="project" value="TreeGrafter"/>
</dbReference>